<organism evidence="4 5">
    <name type="scientific">Mycolicibacter kumamotonensis</name>
    <dbReference type="NCBI Taxonomy" id="354243"/>
    <lineage>
        <taxon>Bacteria</taxon>
        <taxon>Bacillati</taxon>
        <taxon>Actinomycetota</taxon>
        <taxon>Actinomycetes</taxon>
        <taxon>Mycobacteriales</taxon>
        <taxon>Mycobacteriaceae</taxon>
        <taxon>Mycolicibacter</taxon>
    </lineage>
</organism>
<evidence type="ECO:0000256" key="1">
    <source>
        <dbReference type="ARBA" id="ARBA00023125"/>
    </source>
</evidence>
<dbReference type="CDD" id="cd01189">
    <property type="entry name" value="INT_ICEBs1_C_like"/>
    <property type="match status" value="1"/>
</dbReference>
<dbReference type="InterPro" id="IPR002104">
    <property type="entry name" value="Integrase_catalytic"/>
</dbReference>
<dbReference type="PANTHER" id="PTHR30349:SF91">
    <property type="entry name" value="INTA PROTEIN"/>
    <property type="match status" value="1"/>
</dbReference>
<keyword evidence="1" id="KW-0238">DNA-binding</keyword>
<sequence length="380" mass="41837">MAKRANGEGTVRQRSNGTWEARLTYVDPQTGRKARRSFYGKTAREVRSKMKAARERIEAGAPVVDDKQTIAMWMKHWRETTLAASSLAESTKTQYGHLSRSYLETEPFGSITLDRLKPSDVDVLILAMRGKKLADSTIRSTFTVLRKAVADAVRDGLLARNPVALVKRPKVERAVQRHLSRAEVADVLRCAEGMRYHLALMLIAVTGLRRGEALGLTWESVDLERGELRVASTLSRINGELKLATPKTAQSRRTIPLSETVVAMLRRHKAAQAAERLRAANIWEDHGLVFCTVTGTPVDPRNLLREVQTAASRAGIDDVGVHSLRHAAATAWVESGTHLRAVADLLGHSSTAFTADTYIATAESVARSAVDRLSNDIISM</sequence>
<dbReference type="Gene3D" id="1.10.443.10">
    <property type="entry name" value="Intergrase catalytic core"/>
    <property type="match status" value="1"/>
</dbReference>
<evidence type="ECO:0000256" key="2">
    <source>
        <dbReference type="ARBA" id="ARBA00023172"/>
    </source>
</evidence>
<evidence type="ECO:0000313" key="4">
    <source>
        <dbReference type="EMBL" id="NDJ91850.1"/>
    </source>
</evidence>
<dbReference type="GO" id="GO:0015074">
    <property type="term" value="P:DNA integration"/>
    <property type="evidence" value="ECO:0007669"/>
    <property type="project" value="InterPro"/>
</dbReference>
<evidence type="ECO:0000259" key="3">
    <source>
        <dbReference type="PROSITE" id="PS51898"/>
    </source>
</evidence>
<dbReference type="InterPro" id="IPR011010">
    <property type="entry name" value="DNA_brk_join_enz"/>
</dbReference>
<dbReference type="Pfam" id="PF00589">
    <property type="entry name" value="Phage_integrase"/>
    <property type="match status" value="1"/>
</dbReference>
<dbReference type="Proteomes" id="UP000466523">
    <property type="component" value="Unassembled WGS sequence"/>
</dbReference>
<reference evidence="4 5" key="1">
    <citation type="submission" date="2020-01" db="EMBL/GenBank/DDBJ databases">
        <authorList>
            <person name="Sanchez-Estrada R."/>
            <person name="Gonzalez-Y-Merchand J.A."/>
            <person name="Rivera-Gutierrez S."/>
        </authorList>
    </citation>
    <scope>NUCLEOTIDE SEQUENCE [LARGE SCALE GENOMIC DNA]</scope>
    <source>
        <strain evidence="4 5">CST 7247</strain>
    </source>
</reference>
<dbReference type="Gene3D" id="1.10.150.130">
    <property type="match status" value="1"/>
</dbReference>
<dbReference type="GO" id="GO:0006310">
    <property type="term" value="P:DNA recombination"/>
    <property type="evidence" value="ECO:0007669"/>
    <property type="project" value="UniProtKB-KW"/>
</dbReference>
<feature type="domain" description="Tyr recombinase" evidence="3">
    <location>
        <begin position="164"/>
        <end position="371"/>
    </location>
</feature>
<dbReference type="EMBL" id="JAACYR010000136">
    <property type="protein sequence ID" value="NDJ91850.1"/>
    <property type="molecule type" value="Genomic_DNA"/>
</dbReference>
<dbReference type="GO" id="GO:0003677">
    <property type="term" value="F:DNA binding"/>
    <property type="evidence" value="ECO:0007669"/>
    <property type="project" value="UniProtKB-KW"/>
</dbReference>
<dbReference type="InterPro" id="IPR050090">
    <property type="entry name" value="Tyrosine_recombinase_XerCD"/>
</dbReference>
<dbReference type="RefSeq" id="WP_162113271.1">
    <property type="nucleotide sequence ID" value="NZ_JAACYR010000136.1"/>
</dbReference>
<evidence type="ECO:0000313" key="5">
    <source>
        <dbReference type="Proteomes" id="UP000466523"/>
    </source>
</evidence>
<dbReference type="SUPFAM" id="SSF56349">
    <property type="entry name" value="DNA breaking-rejoining enzymes"/>
    <property type="match status" value="1"/>
</dbReference>
<dbReference type="InterPro" id="IPR013762">
    <property type="entry name" value="Integrase-like_cat_sf"/>
</dbReference>
<dbReference type="PANTHER" id="PTHR30349">
    <property type="entry name" value="PHAGE INTEGRASE-RELATED"/>
    <property type="match status" value="1"/>
</dbReference>
<accession>A0A7K3LI94</accession>
<dbReference type="AlphaFoldDB" id="A0A7K3LI94"/>
<comment type="caution">
    <text evidence="4">The sequence shown here is derived from an EMBL/GenBank/DDBJ whole genome shotgun (WGS) entry which is preliminary data.</text>
</comment>
<dbReference type="InterPro" id="IPR010998">
    <property type="entry name" value="Integrase_recombinase_N"/>
</dbReference>
<protein>
    <submittedName>
        <fullName evidence="4">Site-specific integrase</fullName>
    </submittedName>
</protein>
<name>A0A7K3LI94_9MYCO</name>
<proteinExistence type="predicted"/>
<keyword evidence="2" id="KW-0233">DNA recombination</keyword>
<gene>
    <name evidence="4" type="ORF">GWR20_22355</name>
</gene>
<dbReference type="PROSITE" id="PS51898">
    <property type="entry name" value="TYR_RECOMBINASE"/>
    <property type="match status" value="1"/>
</dbReference>